<comment type="similarity">
    <text evidence="5">Belongs to the apyrase family.</text>
</comment>
<evidence type="ECO:0000256" key="2">
    <source>
        <dbReference type="ARBA" id="ARBA00022723"/>
    </source>
</evidence>
<evidence type="ECO:0000256" key="6">
    <source>
        <dbReference type="PIRSR" id="PIRSR609283-1"/>
    </source>
</evidence>
<dbReference type="InterPro" id="IPR036258">
    <property type="entry name" value="Apyrase_sf"/>
</dbReference>
<protein>
    <recommendedName>
        <fullName evidence="10">Soluble calcium-activated nucleotidase 1</fullName>
    </recommendedName>
</protein>
<dbReference type="PANTHER" id="PTHR13023">
    <property type="entry name" value="APYRASE"/>
    <property type="match status" value="1"/>
</dbReference>
<organism evidence="8 9">
    <name type="scientific">Paralvinella palmiformis</name>
    <dbReference type="NCBI Taxonomy" id="53620"/>
    <lineage>
        <taxon>Eukaryota</taxon>
        <taxon>Metazoa</taxon>
        <taxon>Spiralia</taxon>
        <taxon>Lophotrochozoa</taxon>
        <taxon>Annelida</taxon>
        <taxon>Polychaeta</taxon>
        <taxon>Sedentaria</taxon>
        <taxon>Canalipalpata</taxon>
        <taxon>Terebellida</taxon>
        <taxon>Terebelliformia</taxon>
        <taxon>Alvinellidae</taxon>
        <taxon>Paralvinella</taxon>
    </lineage>
</organism>
<dbReference type="EMBL" id="JAODUP010000026">
    <property type="protein sequence ID" value="KAK2167580.1"/>
    <property type="molecule type" value="Genomic_DNA"/>
</dbReference>
<dbReference type="GO" id="GO:0030166">
    <property type="term" value="P:proteoglycan biosynthetic process"/>
    <property type="evidence" value="ECO:0007669"/>
    <property type="project" value="TreeGrafter"/>
</dbReference>
<feature type="binding site" evidence="6">
    <location>
        <position position="392"/>
    </location>
    <ligand>
        <name>Ca(2+)</name>
        <dbReference type="ChEBI" id="CHEBI:29108"/>
    </ligand>
</feature>
<feature type="binding site" evidence="6">
    <location>
        <position position="280"/>
    </location>
    <ligand>
        <name>Ca(2+)</name>
        <dbReference type="ChEBI" id="CHEBI:29108"/>
    </ligand>
</feature>
<proteinExistence type="inferred from homology"/>
<keyword evidence="7" id="KW-0812">Transmembrane</keyword>
<feature type="binding site" evidence="6">
    <location>
        <position position="163"/>
    </location>
    <ligand>
        <name>Ca(2+)</name>
        <dbReference type="ChEBI" id="CHEBI:29108"/>
    </ligand>
</feature>
<dbReference type="SUPFAM" id="SSF101887">
    <property type="entry name" value="Apyrase"/>
    <property type="match status" value="1"/>
</dbReference>
<keyword evidence="7" id="KW-0472">Membrane</keyword>
<dbReference type="PANTHER" id="PTHR13023:SF3">
    <property type="entry name" value="SOLUBLE CALCIUM-ACTIVATED NUCLEOTIDASE 1"/>
    <property type="match status" value="1"/>
</dbReference>
<dbReference type="AlphaFoldDB" id="A0AAD9KBF2"/>
<feature type="binding site" evidence="6">
    <location>
        <position position="341"/>
    </location>
    <ligand>
        <name>Ca(2+)</name>
        <dbReference type="ChEBI" id="CHEBI:29108"/>
    </ligand>
</feature>
<comment type="caution">
    <text evidence="8">The sequence shown here is derived from an EMBL/GenBank/DDBJ whole genome shotgun (WGS) entry which is preliminary data.</text>
</comment>
<dbReference type="Proteomes" id="UP001208570">
    <property type="component" value="Unassembled WGS sequence"/>
</dbReference>
<dbReference type="FunFam" id="2.120.10.100:FF:000001">
    <property type="entry name" value="Soluble calcium-activated nucleotidase 1"/>
    <property type="match status" value="1"/>
</dbReference>
<dbReference type="GO" id="GO:0045134">
    <property type="term" value="F:UDP phosphatase activity"/>
    <property type="evidence" value="ECO:0007669"/>
    <property type="project" value="TreeGrafter"/>
</dbReference>
<comment type="cofactor">
    <cofactor evidence="1 6">
        <name>Ca(2+)</name>
        <dbReference type="ChEBI" id="CHEBI:29108"/>
    </cofactor>
</comment>
<feature type="binding site" evidence="6">
    <location>
        <position position="211"/>
    </location>
    <ligand>
        <name>Ca(2+)</name>
        <dbReference type="ChEBI" id="CHEBI:29108"/>
    </ligand>
</feature>
<gene>
    <name evidence="8" type="ORF">LSH36_26g08046</name>
</gene>
<keyword evidence="2 6" id="KW-0479">Metal-binding</keyword>
<dbReference type="GO" id="GO:0005509">
    <property type="term" value="F:calcium ion binding"/>
    <property type="evidence" value="ECO:0007669"/>
    <property type="project" value="InterPro"/>
</dbReference>
<evidence type="ECO:0000256" key="4">
    <source>
        <dbReference type="ARBA" id="ARBA00022837"/>
    </source>
</evidence>
<reference evidence="8" key="1">
    <citation type="journal article" date="2023" name="Mol. Biol. Evol.">
        <title>Third-Generation Sequencing Reveals the Adaptive Role of the Epigenome in Three Deep-Sea Polychaetes.</title>
        <authorList>
            <person name="Perez M."/>
            <person name="Aroh O."/>
            <person name="Sun Y."/>
            <person name="Lan Y."/>
            <person name="Juniper S.K."/>
            <person name="Young C.R."/>
            <person name="Angers B."/>
            <person name="Qian P.Y."/>
        </authorList>
    </citation>
    <scope>NUCLEOTIDE SEQUENCE</scope>
    <source>
        <strain evidence="8">P08H-3</strain>
    </source>
</reference>
<feature type="binding site" evidence="6">
    <location>
        <position position="164"/>
    </location>
    <ligand>
        <name>Ca(2+)</name>
        <dbReference type="ChEBI" id="CHEBI:29108"/>
    </ligand>
</feature>
<evidence type="ECO:0008006" key="10">
    <source>
        <dbReference type="Google" id="ProtNLM"/>
    </source>
</evidence>
<keyword evidence="9" id="KW-1185">Reference proteome</keyword>
<keyword evidence="3" id="KW-0378">Hydrolase</keyword>
<dbReference type="Gene3D" id="2.120.10.100">
    <property type="entry name" value="Apyrase"/>
    <property type="match status" value="1"/>
</dbReference>
<keyword evidence="7" id="KW-1133">Transmembrane helix</keyword>
<evidence type="ECO:0000256" key="1">
    <source>
        <dbReference type="ARBA" id="ARBA00001913"/>
    </source>
</evidence>
<dbReference type="GO" id="GO:0004382">
    <property type="term" value="F:GDP phosphatase activity"/>
    <property type="evidence" value="ECO:0007669"/>
    <property type="project" value="TreeGrafter"/>
</dbReference>
<accession>A0AAD9KBF2</accession>
<dbReference type="InterPro" id="IPR009283">
    <property type="entry name" value="Apyrase"/>
</dbReference>
<name>A0AAD9KBF2_9ANNE</name>
<evidence type="ECO:0000256" key="3">
    <source>
        <dbReference type="ARBA" id="ARBA00022801"/>
    </source>
</evidence>
<evidence type="ECO:0000313" key="9">
    <source>
        <dbReference type="Proteomes" id="UP001208570"/>
    </source>
</evidence>
<keyword evidence="4 6" id="KW-0106">Calcium</keyword>
<evidence type="ECO:0000313" key="8">
    <source>
        <dbReference type="EMBL" id="KAK2167580.1"/>
    </source>
</evidence>
<evidence type="ECO:0000256" key="7">
    <source>
        <dbReference type="SAM" id="Phobius"/>
    </source>
</evidence>
<evidence type="ECO:0000256" key="5">
    <source>
        <dbReference type="ARBA" id="ARBA00025738"/>
    </source>
</evidence>
<dbReference type="Pfam" id="PF06079">
    <property type="entry name" value="Apyrase"/>
    <property type="match status" value="1"/>
</dbReference>
<feature type="transmembrane region" description="Helical" evidence="7">
    <location>
        <begin position="44"/>
        <end position="65"/>
    </location>
</feature>
<sequence>MKSMHKVRMPDTDGPFYMNEWMRKVRTPTPYRVGSSVHLNTSRLAKMGIVSLIVLSVIVLLIPAADYDQHCFKRYALHPKYNSTYPLTKPVYTGDGIKFRIGVITDLDTESKSKDKKNVWISYFKKGYLLYNPKNRKVSVTWDQDIATLSSNLAHKDRGMELSELIVFNGKLYTCDDRTGVVYQIKPDNEVLPWVILGDGDGTIQKGFKCEWATVKDEALWIGGLGKEWTSTKGVVQNLNPQWTKSIGHTGDVVHHNWVNNYNALRKRGGFEAPGYMIHESGVWSNHHSKWYFLPRRASTETYDEEGDERRATNLMFATNPDFTEIEMSRIGPFHPTHGFSTFKFIPETNDEVIVALKSEEDQGKIASYILAFTIDGEMLLEETRIGEYKYEGIEFI</sequence>